<comment type="similarity">
    <text evidence="1">Belongs to the protein kinase superfamily. NEK Ser/Thr protein kinase family. NIMA subfamily.</text>
</comment>
<feature type="region of interest" description="Disordered" evidence="8">
    <location>
        <begin position="454"/>
        <end position="475"/>
    </location>
</feature>
<dbReference type="GO" id="GO:0016301">
    <property type="term" value="F:kinase activity"/>
    <property type="evidence" value="ECO:0007669"/>
    <property type="project" value="UniProtKB-KW"/>
</dbReference>
<dbReference type="EC" id="2.7.11.1" evidence="2"/>
<feature type="binding site" evidence="7">
    <location>
        <position position="46"/>
    </location>
    <ligand>
        <name>ATP</name>
        <dbReference type="ChEBI" id="CHEBI:30616"/>
    </ligand>
</feature>
<evidence type="ECO:0000256" key="8">
    <source>
        <dbReference type="SAM" id="MobiDB-lite"/>
    </source>
</evidence>
<keyword evidence="9" id="KW-0812">Transmembrane</keyword>
<gene>
    <name evidence="11" type="ORF">GCM10009688_24100</name>
</gene>
<protein>
    <recommendedName>
        <fullName evidence="2">non-specific serine/threonine protein kinase</fullName>
        <ecNumber evidence="2">2.7.11.1</ecNumber>
    </recommendedName>
</protein>
<evidence type="ECO:0000256" key="7">
    <source>
        <dbReference type="PROSITE-ProRule" id="PRU10141"/>
    </source>
</evidence>
<dbReference type="PROSITE" id="PS00107">
    <property type="entry name" value="PROTEIN_KINASE_ATP"/>
    <property type="match status" value="1"/>
</dbReference>
<name>A0ABN2PEG8_9MICC</name>
<keyword evidence="12" id="KW-1185">Reference proteome</keyword>
<feature type="region of interest" description="Disordered" evidence="8">
    <location>
        <begin position="360"/>
        <end position="407"/>
    </location>
</feature>
<dbReference type="PANTHER" id="PTHR43671:SF13">
    <property type="entry name" value="SERINE_THREONINE-PROTEIN KINASE NEK2"/>
    <property type="match status" value="1"/>
</dbReference>
<evidence type="ECO:0000256" key="3">
    <source>
        <dbReference type="ARBA" id="ARBA00022679"/>
    </source>
</evidence>
<dbReference type="Gene3D" id="3.30.200.20">
    <property type="entry name" value="Phosphorylase Kinase, domain 1"/>
    <property type="match status" value="1"/>
</dbReference>
<keyword evidence="6 7" id="KW-0067">ATP-binding</keyword>
<proteinExistence type="inferred from homology"/>
<keyword evidence="3" id="KW-0808">Transferase</keyword>
<evidence type="ECO:0000313" key="12">
    <source>
        <dbReference type="Proteomes" id="UP001500784"/>
    </source>
</evidence>
<dbReference type="PROSITE" id="PS50011">
    <property type="entry name" value="PROTEIN_KINASE_DOM"/>
    <property type="match status" value="1"/>
</dbReference>
<evidence type="ECO:0000256" key="6">
    <source>
        <dbReference type="ARBA" id="ARBA00022840"/>
    </source>
</evidence>
<dbReference type="InterPro" id="IPR008271">
    <property type="entry name" value="Ser/Thr_kinase_AS"/>
</dbReference>
<dbReference type="PROSITE" id="PS00108">
    <property type="entry name" value="PROTEIN_KINASE_ST"/>
    <property type="match status" value="1"/>
</dbReference>
<evidence type="ECO:0000256" key="4">
    <source>
        <dbReference type="ARBA" id="ARBA00022741"/>
    </source>
</evidence>
<evidence type="ECO:0000256" key="2">
    <source>
        <dbReference type="ARBA" id="ARBA00012513"/>
    </source>
</evidence>
<sequence>MEISAAGGLNRLIAGRYRLIEPIGHGGMATVYRGLDEALGRDIAVKLFRASAVDPDDVGRQETEMRLLASLSHPGLVTLYDAGKDDAGRDDGPDGEPRAFLVMELVDGPDLRKRLRDAPVPASNVAYVGAELAGALAYIHTRGVIHRDVKPANILLPPAIAGTAPRAKLTDFGIARMIDGARYTATGATLGTANYLSPEQASGRSASGASDIYSLGLVLLECLTGRIEFGGTPLEAAVSRLSRDPEVPSSLGPQWVSLLTGMTARDPDSRPTAAEVSAALLDYRWAAPAVPAASAVRAHEARPDSEPPTGETTADGAADDLQVPGTDTAEPAGTSGTSVADARTPAMERAAAAYLAGDEANHPDIHTPAAPPTPPSIGRIAHTGTPAGTESRTESRKASRSGRRNGARAALAPAAALPLQPGRAVLAGRALLAVLAMTVLTVAVVLAAGRVGADDSVNRQPVPGHVGGTSTGSPP</sequence>
<comment type="caution">
    <text evidence="11">The sequence shown here is derived from an EMBL/GenBank/DDBJ whole genome shotgun (WGS) entry which is preliminary data.</text>
</comment>
<dbReference type="PANTHER" id="PTHR43671">
    <property type="entry name" value="SERINE/THREONINE-PROTEIN KINASE NEK"/>
    <property type="match status" value="1"/>
</dbReference>
<keyword evidence="5 11" id="KW-0418">Kinase</keyword>
<dbReference type="InterPro" id="IPR000719">
    <property type="entry name" value="Prot_kinase_dom"/>
</dbReference>
<dbReference type="Gene3D" id="1.10.510.10">
    <property type="entry name" value="Transferase(Phosphotransferase) domain 1"/>
    <property type="match status" value="1"/>
</dbReference>
<accession>A0ABN2PEG8</accession>
<dbReference type="SUPFAM" id="SSF56112">
    <property type="entry name" value="Protein kinase-like (PK-like)"/>
    <property type="match status" value="1"/>
</dbReference>
<dbReference type="EMBL" id="BAAALV010000004">
    <property type="protein sequence ID" value="GAA1918229.1"/>
    <property type="molecule type" value="Genomic_DNA"/>
</dbReference>
<keyword evidence="4 7" id="KW-0547">Nucleotide-binding</keyword>
<evidence type="ECO:0000256" key="9">
    <source>
        <dbReference type="SAM" id="Phobius"/>
    </source>
</evidence>
<feature type="domain" description="Protein kinase" evidence="10">
    <location>
        <begin position="17"/>
        <end position="286"/>
    </location>
</feature>
<evidence type="ECO:0000256" key="1">
    <source>
        <dbReference type="ARBA" id="ARBA00010886"/>
    </source>
</evidence>
<dbReference type="SMART" id="SM00220">
    <property type="entry name" value="S_TKc"/>
    <property type="match status" value="1"/>
</dbReference>
<dbReference type="CDD" id="cd14014">
    <property type="entry name" value="STKc_PknB_like"/>
    <property type="match status" value="1"/>
</dbReference>
<keyword evidence="9" id="KW-1133">Transmembrane helix</keyword>
<dbReference type="InterPro" id="IPR017441">
    <property type="entry name" value="Protein_kinase_ATP_BS"/>
</dbReference>
<feature type="transmembrane region" description="Helical" evidence="9">
    <location>
        <begin position="430"/>
        <end position="449"/>
    </location>
</feature>
<organism evidence="11 12">
    <name type="scientific">Arthrobacter gandavensis</name>
    <dbReference type="NCBI Taxonomy" id="169960"/>
    <lineage>
        <taxon>Bacteria</taxon>
        <taxon>Bacillati</taxon>
        <taxon>Actinomycetota</taxon>
        <taxon>Actinomycetes</taxon>
        <taxon>Micrococcales</taxon>
        <taxon>Micrococcaceae</taxon>
        <taxon>Arthrobacter</taxon>
    </lineage>
</organism>
<dbReference type="Proteomes" id="UP001500784">
    <property type="component" value="Unassembled WGS sequence"/>
</dbReference>
<evidence type="ECO:0000313" key="11">
    <source>
        <dbReference type="EMBL" id="GAA1918229.1"/>
    </source>
</evidence>
<feature type="region of interest" description="Disordered" evidence="8">
    <location>
        <begin position="296"/>
        <end position="344"/>
    </location>
</feature>
<dbReference type="InterPro" id="IPR050660">
    <property type="entry name" value="NEK_Ser/Thr_kinase"/>
</dbReference>
<evidence type="ECO:0000256" key="5">
    <source>
        <dbReference type="ARBA" id="ARBA00022777"/>
    </source>
</evidence>
<dbReference type="RefSeq" id="WP_246167716.1">
    <property type="nucleotide sequence ID" value="NZ_BAAALV010000004.1"/>
</dbReference>
<dbReference type="Pfam" id="PF00069">
    <property type="entry name" value="Pkinase"/>
    <property type="match status" value="1"/>
</dbReference>
<evidence type="ECO:0000259" key="10">
    <source>
        <dbReference type="PROSITE" id="PS50011"/>
    </source>
</evidence>
<keyword evidence="9" id="KW-0472">Membrane</keyword>
<reference evidence="11 12" key="1">
    <citation type="journal article" date="2019" name="Int. J. Syst. Evol. Microbiol.">
        <title>The Global Catalogue of Microorganisms (GCM) 10K type strain sequencing project: providing services to taxonomists for standard genome sequencing and annotation.</title>
        <authorList>
            <consortium name="The Broad Institute Genomics Platform"/>
            <consortium name="The Broad Institute Genome Sequencing Center for Infectious Disease"/>
            <person name="Wu L."/>
            <person name="Ma J."/>
        </authorList>
    </citation>
    <scope>NUCLEOTIDE SEQUENCE [LARGE SCALE GENOMIC DNA]</scope>
    <source>
        <strain evidence="11 12">JCM 13316</strain>
    </source>
</reference>
<feature type="compositionally biased region" description="Gly residues" evidence="8">
    <location>
        <begin position="465"/>
        <end position="475"/>
    </location>
</feature>
<dbReference type="InterPro" id="IPR011009">
    <property type="entry name" value="Kinase-like_dom_sf"/>
</dbReference>